<dbReference type="InterPro" id="IPR051962">
    <property type="entry name" value="Cuticlin"/>
</dbReference>
<dbReference type="PANTHER" id="PTHR22907">
    <property type="entry name" value="GH04558P"/>
    <property type="match status" value="1"/>
</dbReference>
<feature type="region of interest" description="Disordered" evidence="2">
    <location>
        <begin position="329"/>
        <end position="349"/>
    </location>
</feature>
<accession>A0ABD2JG02</accession>
<dbReference type="InterPro" id="IPR042235">
    <property type="entry name" value="ZP-C_dom"/>
</dbReference>
<keyword evidence="4" id="KW-1185">Reference proteome</keyword>
<reference evidence="3 4" key="1">
    <citation type="submission" date="2024-10" db="EMBL/GenBank/DDBJ databases">
        <authorList>
            <person name="Kim D."/>
        </authorList>
    </citation>
    <scope>NUCLEOTIDE SEQUENCE [LARGE SCALE GENOMIC DNA]</scope>
    <source>
        <strain evidence="3">Taebaek</strain>
    </source>
</reference>
<evidence type="ECO:0000313" key="3">
    <source>
        <dbReference type="EMBL" id="KAL3089521.1"/>
    </source>
</evidence>
<evidence type="ECO:0000256" key="2">
    <source>
        <dbReference type="SAM" id="MobiDB-lite"/>
    </source>
</evidence>
<evidence type="ECO:0008006" key="5">
    <source>
        <dbReference type="Google" id="ProtNLM"/>
    </source>
</evidence>
<dbReference type="Proteomes" id="UP001620645">
    <property type="component" value="Unassembled WGS sequence"/>
</dbReference>
<comment type="caution">
    <text evidence="3">The sequence shown here is derived from an EMBL/GenBank/DDBJ whole genome shotgun (WGS) entry which is preliminary data.</text>
</comment>
<dbReference type="EMBL" id="JBICCN010000144">
    <property type="protein sequence ID" value="KAL3089521.1"/>
    <property type="molecule type" value="Genomic_DNA"/>
</dbReference>
<evidence type="ECO:0000256" key="1">
    <source>
        <dbReference type="ARBA" id="ARBA00022729"/>
    </source>
</evidence>
<proteinExistence type="predicted"/>
<dbReference type="AlphaFoldDB" id="A0ABD2JG02"/>
<feature type="compositionally biased region" description="Basic and acidic residues" evidence="2">
    <location>
        <begin position="329"/>
        <end position="341"/>
    </location>
</feature>
<name>A0ABD2JG02_HETSC</name>
<evidence type="ECO:0000313" key="4">
    <source>
        <dbReference type="Proteomes" id="UP001620645"/>
    </source>
</evidence>
<dbReference type="Gene3D" id="2.60.40.4100">
    <property type="entry name" value="Zona pellucida, ZP-C domain"/>
    <property type="match status" value="1"/>
</dbReference>
<gene>
    <name evidence="3" type="ORF">niasHS_006905</name>
</gene>
<dbReference type="PANTHER" id="PTHR22907:SF59">
    <property type="entry name" value="CUTICLIN-LIKE PROTEIN 19"/>
    <property type="match status" value="1"/>
</dbReference>
<organism evidence="3 4">
    <name type="scientific">Heterodera schachtii</name>
    <name type="common">Sugarbeet cyst nematode worm</name>
    <name type="synonym">Tylenchus schachtii</name>
    <dbReference type="NCBI Taxonomy" id="97005"/>
    <lineage>
        <taxon>Eukaryota</taxon>
        <taxon>Metazoa</taxon>
        <taxon>Ecdysozoa</taxon>
        <taxon>Nematoda</taxon>
        <taxon>Chromadorea</taxon>
        <taxon>Rhabditida</taxon>
        <taxon>Tylenchina</taxon>
        <taxon>Tylenchomorpha</taxon>
        <taxon>Tylenchoidea</taxon>
        <taxon>Heteroderidae</taxon>
        <taxon>Heteroderinae</taxon>
        <taxon>Heterodera</taxon>
    </lineage>
</organism>
<sequence>METFQWSASDRSLIGGPQQTAAIRLSKCPGKTLPRAFVGRGSAKECRGSLPPSGADVTKSRKGREAMAKRSGEVKEAPLSFCRFISVFIIRHIPSSPFPSMFFIANIWLYHSSPIVSFPFWAFFLQNIPAKCNLFSSAPAPSLSDVIDQKVSVVVDPIRVIFDNSSDFGGTNRSSNDFSSLCALSLHRSANCEGQQIKPSESIGWDTRICFRWNCEGIGPGIAMRVENCWTGSERNPIELIDDGGCSREETMISSPIHRHVQRTALSLGWLTVRLFNTDKIRLSCAIRLCHSCEKQCNKKIVPNCKWQWKKNEEEKRRREATKELEEMCREERRRREKPTEPRNAGKRTEEALIRGMTMLAITWVLLDKMTKAMVRDGQKRKDRRE</sequence>
<keyword evidence="1" id="KW-0732">Signal</keyword>
<protein>
    <recommendedName>
        <fullName evidence="5">ZP domain-containing protein</fullName>
    </recommendedName>
</protein>